<gene>
    <name evidence="2" type="ORF">DM484_19600</name>
</gene>
<reference evidence="2 3" key="1">
    <citation type="journal article" date="2018" name="Aquat. Microb. Ecol.">
        <title>Gammaproteobacterial methanotrophs dominate.</title>
        <authorList>
            <person name="Rissanen A.J."/>
            <person name="Saarenheimo J."/>
            <person name="Tiirola M."/>
            <person name="Peura S."/>
            <person name="Aalto S.L."/>
            <person name="Karvinen A."/>
            <person name="Nykanen H."/>
        </authorList>
    </citation>
    <scope>NUCLEOTIDE SEQUENCE [LARGE SCALE GENOMIC DNA]</scope>
    <source>
        <strain evidence="2">AMbin10</strain>
    </source>
</reference>
<dbReference type="InterPro" id="IPR002716">
    <property type="entry name" value="PIN_dom"/>
</dbReference>
<dbReference type="PANTHER" id="PTHR36173:SF2">
    <property type="entry name" value="RIBONUCLEASE VAPC16"/>
    <property type="match status" value="1"/>
</dbReference>
<dbReference type="PANTHER" id="PTHR36173">
    <property type="entry name" value="RIBONUCLEASE VAPC16-RELATED"/>
    <property type="match status" value="1"/>
</dbReference>
<protein>
    <submittedName>
        <fullName evidence="2">PIN domain nuclease</fullName>
    </submittedName>
</protein>
<evidence type="ECO:0000259" key="1">
    <source>
        <dbReference type="Pfam" id="PF01850"/>
    </source>
</evidence>
<dbReference type="Proteomes" id="UP000249396">
    <property type="component" value="Unassembled WGS sequence"/>
</dbReference>
<evidence type="ECO:0000313" key="2">
    <source>
        <dbReference type="EMBL" id="PZN75103.1"/>
    </source>
</evidence>
<dbReference type="SUPFAM" id="SSF88723">
    <property type="entry name" value="PIN domain-like"/>
    <property type="match status" value="1"/>
</dbReference>
<dbReference type="InterPro" id="IPR041705">
    <property type="entry name" value="PIN_Sll0205"/>
</dbReference>
<dbReference type="CDD" id="cd09872">
    <property type="entry name" value="PIN_Sll0205-like"/>
    <property type="match status" value="1"/>
</dbReference>
<dbReference type="AlphaFoldDB" id="A0A2W4QUF7"/>
<organism evidence="2 3">
    <name type="scientific">Candidatus Methylumidiphilus alinenensis</name>
    <dbReference type="NCBI Taxonomy" id="2202197"/>
    <lineage>
        <taxon>Bacteria</taxon>
        <taxon>Pseudomonadati</taxon>
        <taxon>Pseudomonadota</taxon>
        <taxon>Gammaproteobacteria</taxon>
        <taxon>Methylococcales</taxon>
        <taxon>Candidatus Methylumidiphilus</taxon>
    </lineage>
</organism>
<accession>A0A2W4QUF7</accession>
<dbReference type="Gene3D" id="3.40.50.1010">
    <property type="entry name" value="5'-nuclease"/>
    <property type="match status" value="1"/>
</dbReference>
<feature type="domain" description="PIN" evidence="1">
    <location>
        <begin position="4"/>
        <end position="115"/>
    </location>
</feature>
<comment type="caution">
    <text evidence="2">The sequence shown here is derived from an EMBL/GenBank/DDBJ whole genome shotgun (WGS) entry which is preliminary data.</text>
</comment>
<evidence type="ECO:0000313" key="3">
    <source>
        <dbReference type="Proteomes" id="UP000249396"/>
    </source>
</evidence>
<dbReference type="InterPro" id="IPR052919">
    <property type="entry name" value="TA_system_RNase"/>
</dbReference>
<proteinExistence type="predicted"/>
<dbReference type="Pfam" id="PF01850">
    <property type="entry name" value="PIN"/>
    <property type="match status" value="1"/>
</dbReference>
<sequence length="127" mass="14423">MRRLLDTCIIYDWMMGTLAHQQTIQLIEQSGAFVSAVSVWEMAIKHGLGKMPLPSRNIAEDIKAQGFAWLNITPYHAQAVLELAHHHKDPFDRLLIAQAQCEAMRIVTYDSLFTEYLADTILIPCNP</sequence>
<name>A0A2W4QUF7_9GAMM</name>
<dbReference type="InterPro" id="IPR029060">
    <property type="entry name" value="PIN-like_dom_sf"/>
</dbReference>
<dbReference type="EMBL" id="QJPH01000401">
    <property type="protein sequence ID" value="PZN75103.1"/>
    <property type="molecule type" value="Genomic_DNA"/>
</dbReference>